<organism evidence="1 2">
    <name type="scientific">Campylobacter portucalensis</name>
    <dbReference type="NCBI Taxonomy" id="2608384"/>
    <lineage>
        <taxon>Bacteria</taxon>
        <taxon>Pseudomonadati</taxon>
        <taxon>Campylobacterota</taxon>
        <taxon>Epsilonproteobacteria</taxon>
        <taxon>Campylobacterales</taxon>
        <taxon>Campylobacteraceae</taxon>
        <taxon>Campylobacter</taxon>
    </lineage>
</organism>
<dbReference type="EMBL" id="VWSJ01000024">
    <property type="protein sequence ID" value="MSN96773.1"/>
    <property type="molecule type" value="Genomic_DNA"/>
</dbReference>
<dbReference type="RefSeq" id="WP_154571037.1">
    <property type="nucleotide sequence ID" value="NZ_VWSJ01000024.1"/>
</dbReference>
<reference evidence="1 2" key="2">
    <citation type="submission" date="2020-03" db="EMBL/GenBank/DDBJ databases">
        <title>Campylobacter portucalensis sp. nov., a new species of Campylobacter isolated from the reproductive tract of bulls.</title>
        <authorList>
            <person name="Silva M.F."/>
            <person name="Pereira G."/>
            <person name="Carneiro C."/>
            <person name="Hemphill A."/>
            <person name="Mateus L."/>
            <person name="Lopes-Da-Costa L."/>
            <person name="Silva E."/>
        </authorList>
    </citation>
    <scope>NUCLEOTIDE SEQUENCE [LARGE SCALE GENOMIC DNA]</scope>
    <source>
        <strain evidence="1 2">FMV-PI01</strain>
    </source>
</reference>
<dbReference type="Proteomes" id="UP000476338">
    <property type="component" value="Unassembled WGS sequence"/>
</dbReference>
<keyword evidence="2" id="KW-1185">Reference proteome</keyword>
<sequence length="116" mass="13550">MELRKFEIAFYGIEWHIGSYDYNEENDKDTPLKGLIKPMTTVKDGKIAYLFDLFAPSQDECQNAKNFKEFGEICEFNHFDTNVGRVIKTFQGTFIDALNYVRENFKADESERAGER</sequence>
<gene>
    <name evidence="1" type="ORF">F1B92_06295</name>
</gene>
<reference evidence="1 2" key="1">
    <citation type="submission" date="2019-09" db="EMBL/GenBank/DDBJ databases">
        <authorList>
            <person name="Silva M."/>
            <person name="Pereira G."/>
            <person name="Lopes-Da-Costa L."/>
            <person name="Silva E."/>
        </authorList>
    </citation>
    <scope>NUCLEOTIDE SEQUENCE [LARGE SCALE GENOMIC DNA]</scope>
    <source>
        <strain evidence="1 2">FMV-PI01</strain>
    </source>
</reference>
<evidence type="ECO:0000313" key="2">
    <source>
        <dbReference type="Proteomes" id="UP000476338"/>
    </source>
</evidence>
<proteinExistence type="predicted"/>
<accession>A0A6L5WLT9</accession>
<protein>
    <submittedName>
        <fullName evidence="1">Uncharacterized protein</fullName>
    </submittedName>
</protein>
<dbReference type="AlphaFoldDB" id="A0A6L5WLT9"/>
<comment type="caution">
    <text evidence="1">The sequence shown here is derived from an EMBL/GenBank/DDBJ whole genome shotgun (WGS) entry which is preliminary data.</text>
</comment>
<evidence type="ECO:0000313" key="1">
    <source>
        <dbReference type="EMBL" id="MSN96773.1"/>
    </source>
</evidence>
<name>A0A6L5WLT9_9BACT</name>